<sequence length="609" mass="67908">MFQPNDGSSSLGSSSRCLREGKSTVSTDWWPASLAHIPRQDPWGDDDIVVAEITSFEDGSETGERMTISSLVPIPKLNALSKNFASLNFEVSTSGPRPSPSSVPYKPWFRVETHGDLSDQYEPLVLAWDSHNHTAFVPDPGFLMTYGLMPRPETDGGTHWDDLTGPVRGVVRVSKPSVYEFPNSSPASVTISKPYLQDYLSLRRMALVQSFWERRRSSPDDELEARLGDKTIVDLDTPGRRMRLFRPAGKPHTVTIEASGGRVVAMPGPFPISNAVSQAEGLTWPGIDGVVTHARAMSMSMEYVYVDDCILGDYEGRPEYRISPEIGAVGFGTQWSVGHCDRIGRDLIRVEIKKLYGGAPRAVIKRWHECAVRPPADTSYAANQRTQNIAKRAKALTYGLITLGERLAALSRTLNLRHLSADKFVTPRRRDLDYKGWWTFGDAEMIARNAPKNMTRDVFLERRLAIAKLLIEGLTERSLRATLHAAGASEQEIKDLRSLKLLDSIVRLCQVAHAAGLRFAPGDPTIWHRLATDGTTPEQPLQYLFALNDMRQLKAHRSEPAKFTSCLQRFDIDETETVAGHGLVLDRVYDRLITELDRINETIDAAVNQ</sequence>
<accession>A0A560IAS0</accession>
<reference evidence="1 2" key="1">
    <citation type="submission" date="2019-06" db="EMBL/GenBank/DDBJ databases">
        <title>Genomic Encyclopedia of Type Strains, Phase IV (KMG-V): Genome sequencing to study the core and pangenomes of soil and plant-associated prokaryotes.</title>
        <authorList>
            <person name="Whitman W."/>
        </authorList>
    </citation>
    <scope>NUCLEOTIDE SEQUENCE [LARGE SCALE GENOMIC DNA]</scope>
    <source>
        <strain evidence="1 2">BR 11140</strain>
    </source>
</reference>
<evidence type="ECO:0000313" key="2">
    <source>
        <dbReference type="Proteomes" id="UP000318050"/>
    </source>
</evidence>
<comment type="caution">
    <text evidence="1">The sequence shown here is derived from an EMBL/GenBank/DDBJ whole genome shotgun (WGS) entry which is preliminary data.</text>
</comment>
<evidence type="ECO:0000313" key="1">
    <source>
        <dbReference type="EMBL" id="TWB56148.1"/>
    </source>
</evidence>
<evidence type="ECO:0008006" key="3">
    <source>
        <dbReference type="Google" id="ProtNLM"/>
    </source>
</evidence>
<protein>
    <recommendedName>
        <fullName evidence="3">ApeA N-terminal domain-containing protein</fullName>
    </recommendedName>
</protein>
<organism evidence="1 2">
    <name type="scientific">Nitrospirillum amazonense</name>
    <dbReference type="NCBI Taxonomy" id="28077"/>
    <lineage>
        <taxon>Bacteria</taxon>
        <taxon>Pseudomonadati</taxon>
        <taxon>Pseudomonadota</taxon>
        <taxon>Alphaproteobacteria</taxon>
        <taxon>Rhodospirillales</taxon>
        <taxon>Azospirillaceae</taxon>
        <taxon>Nitrospirillum</taxon>
    </lineage>
</organism>
<dbReference type="AlphaFoldDB" id="A0A560IAS0"/>
<dbReference type="EMBL" id="VITT01000013">
    <property type="protein sequence ID" value="TWB56148.1"/>
    <property type="molecule type" value="Genomic_DNA"/>
</dbReference>
<proteinExistence type="predicted"/>
<gene>
    <name evidence="1" type="ORF">FBZ92_113142</name>
</gene>
<dbReference type="Proteomes" id="UP000318050">
    <property type="component" value="Unassembled WGS sequence"/>
</dbReference>
<name>A0A560IAS0_9PROT</name>